<evidence type="ECO:0000313" key="2">
    <source>
        <dbReference type="Proteomes" id="UP001063166"/>
    </source>
</evidence>
<comment type="caution">
    <text evidence="1">The sequence shown here is derived from an EMBL/GenBank/DDBJ whole genome shotgun (WGS) entry which is preliminary data.</text>
</comment>
<proteinExistence type="predicted"/>
<name>A0A9P3PDF5_LYOSH</name>
<evidence type="ECO:0000313" key="1">
    <source>
        <dbReference type="EMBL" id="GLB33832.1"/>
    </source>
</evidence>
<reference evidence="1" key="1">
    <citation type="submission" date="2022-07" db="EMBL/GenBank/DDBJ databases">
        <title>The genome of Lyophyllum shimeji provides insight into the initial evolution of ectomycorrhizal fungal genome.</title>
        <authorList>
            <person name="Kobayashi Y."/>
            <person name="Shibata T."/>
            <person name="Hirakawa H."/>
            <person name="Shigenobu S."/>
            <person name="Nishiyama T."/>
            <person name="Yamada A."/>
            <person name="Hasebe M."/>
            <person name="Kawaguchi M."/>
        </authorList>
    </citation>
    <scope>NUCLEOTIDE SEQUENCE</scope>
    <source>
        <strain evidence="1">AT787</strain>
    </source>
</reference>
<dbReference type="Proteomes" id="UP001063166">
    <property type="component" value="Unassembled WGS sequence"/>
</dbReference>
<organism evidence="1 2">
    <name type="scientific">Lyophyllum shimeji</name>
    <name type="common">Hon-shimeji</name>
    <name type="synonym">Tricholoma shimeji</name>
    <dbReference type="NCBI Taxonomy" id="47721"/>
    <lineage>
        <taxon>Eukaryota</taxon>
        <taxon>Fungi</taxon>
        <taxon>Dikarya</taxon>
        <taxon>Basidiomycota</taxon>
        <taxon>Agaricomycotina</taxon>
        <taxon>Agaricomycetes</taxon>
        <taxon>Agaricomycetidae</taxon>
        <taxon>Agaricales</taxon>
        <taxon>Tricholomatineae</taxon>
        <taxon>Lyophyllaceae</taxon>
        <taxon>Lyophyllum</taxon>
    </lineage>
</organism>
<gene>
    <name evidence="1" type="ORF">LshimejAT787_0107160</name>
</gene>
<dbReference type="EMBL" id="BRPK01000001">
    <property type="protein sequence ID" value="GLB33832.1"/>
    <property type="molecule type" value="Genomic_DNA"/>
</dbReference>
<protein>
    <submittedName>
        <fullName evidence="1">Uncharacterized protein</fullName>
    </submittedName>
</protein>
<keyword evidence="2" id="KW-1185">Reference proteome</keyword>
<accession>A0A9P3PDF5</accession>
<sequence length="70" mass="7713">MRPGTTMNMSEVRFNWSRDAPSRKKHYLGLSAAHQLTGHSATFRTDHPPVLDVSGVLGSKLGVHSTTPFH</sequence>
<dbReference type="AlphaFoldDB" id="A0A9P3PDF5"/>